<feature type="domain" description="Fe-containing alcohol dehydrogenase-like C-terminal" evidence="10">
    <location>
        <begin position="232"/>
        <end position="422"/>
    </location>
</feature>
<dbReference type="Pfam" id="PF25137">
    <property type="entry name" value="ADH_Fe_C"/>
    <property type="match status" value="1"/>
</dbReference>
<name>A0A381NTB4_9ZZZZ</name>
<evidence type="ECO:0000256" key="7">
    <source>
        <dbReference type="ARBA" id="ARBA00023128"/>
    </source>
</evidence>
<comment type="catalytic activity">
    <reaction evidence="8">
        <text>4-hydroxybutanoate + 2-oxoglutarate = (R)-2-hydroxyglutarate + succinate semialdehyde</text>
        <dbReference type="Rhea" id="RHEA:24734"/>
        <dbReference type="ChEBI" id="CHEBI:15801"/>
        <dbReference type="ChEBI" id="CHEBI:16724"/>
        <dbReference type="ChEBI" id="CHEBI:16810"/>
        <dbReference type="ChEBI" id="CHEBI:57706"/>
        <dbReference type="EC" id="1.1.99.24"/>
    </reaction>
</comment>
<comment type="catalytic activity">
    <reaction evidence="1">
        <text>(S)-3-hydroxybutanoate + 2-oxoglutarate = (R)-2-hydroxyglutarate + acetoacetate</text>
        <dbReference type="Rhea" id="RHEA:23048"/>
        <dbReference type="ChEBI" id="CHEBI:11047"/>
        <dbReference type="ChEBI" id="CHEBI:13705"/>
        <dbReference type="ChEBI" id="CHEBI:15801"/>
        <dbReference type="ChEBI" id="CHEBI:16810"/>
        <dbReference type="EC" id="1.1.99.24"/>
    </reaction>
</comment>
<evidence type="ECO:0000256" key="1">
    <source>
        <dbReference type="ARBA" id="ARBA00000813"/>
    </source>
</evidence>
<evidence type="ECO:0000256" key="6">
    <source>
        <dbReference type="ARBA" id="ARBA00023002"/>
    </source>
</evidence>
<keyword evidence="7" id="KW-0496">Mitochondrion</keyword>
<dbReference type="PANTHER" id="PTHR11496:SF83">
    <property type="entry name" value="HYDROXYACID-OXOACID TRANSHYDROGENASE, MITOCHONDRIAL"/>
    <property type="match status" value="1"/>
</dbReference>
<evidence type="ECO:0000259" key="10">
    <source>
        <dbReference type="Pfam" id="PF25137"/>
    </source>
</evidence>
<reference evidence="11" key="1">
    <citation type="submission" date="2018-05" db="EMBL/GenBank/DDBJ databases">
        <authorList>
            <person name="Lanie J.A."/>
            <person name="Ng W.-L."/>
            <person name="Kazmierczak K.M."/>
            <person name="Andrzejewski T.M."/>
            <person name="Davidsen T.M."/>
            <person name="Wayne K.J."/>
            <person name="Tettelin H."/>
            <person name="Glass J.I."/>
            <person name="Rusch D."/>
            <person name="Podicherti R."/>
            <person name="Tsui H.-C.T."/>
            <person name="Winkler M.E."/>
        </authorList>
    </citation>
    <scope>NUCLEOTIDE SEQUENCE</scope>
</reference>
<dbReference type="FunFam" id="1.20.1090.10:FF:000003">
    <property type="entry name" value="Probable hydroxyacid-oxoacid transhydrogenase, mitochondrial"/>
    <property type="match status" value="1"/>
</dbReference>
<keyword evidence="6" id="KW-0560">Oxidoreductase</keyword>
<dbReference type="InterPro" id="IPR042157">
    <property type="entry name" value="HOT"/>
</dbReference>
<protein>
    <recommendedName>
        <fullName evidence="4">hydroxyacid-oxoacid transhydrogenase</fullName>
        <ecNumber evidence="4">1.1.99.24</ecNumber>
    </recommendedName>
</protein>
<dbReference type="FunFam" id="3.40.50.1970:FF:000003">
    <property type="entry name" value="Alcohol dehydrogenase, iron-containing"/>
    <property type="match status" value="1"/>
</dbReference>
<keyword evidence="5" id="KW-0809">Transit peptide</keyword>
<dbReference type="EMBL" id="UINC01000578">
    <property type="protein sequence ID" value="SUZ57790.1"/>
    <property type="molecule type" value="Genomic_DNA"/>
</dbReference>
<evidence type="ECO:0000313" key="11">
    <source>
        <dbReference type="EMBL" id="SUZ57790.1"/>
    </source>
</evidence>
<comment type="similarity">
    <text evidence="3">Belongs to the iron-containing alcohol dehydrogenase family. Hydroxyacid-oxoacid transhydrogenase subfamily.</text>
</comment>
<comment type="subcellular location">
    <subcellularLocation>
        <location evidence="2">Mitochondrion</location>
    </subcellularLocation>
</comment>
<accession>A0A381NTB4</accession>
<gene>
    <name evidence="11" type="ORF">METZ01_LOCUS10644</name>
</gene>
<sequence>MLKDTAFQMAASNIRFGRGITDELGMDLVAMDVRRTMVVIDPALVSLPAGETVLASLEENGIYYQVFDAVSVEPTDSSFKAAAEFAVSGNFDSVVAVGGGSTIDTAKAANLYSTYPADFFDYVNAPIGKGLPVPGPLKPLIAVPTTAGTGSETTGVAIFDYVEKHAKTGIAHRHLKPTLGIVDPDNTVSLPSAVAAASGLDVLSHALESYTAMPFNERPMPPRPLERPAYQGSNPISDIWALTALELMAEFLPNAVADTSDVEAREKMLLAAALAGIGFGNAGVHLPHGMSYPVAGMVAGYIPPGYDVDHSMVPHGISVILNTPAVVRFTAPASPERHLRAAAALGADIERASTADAGEILADRVIHFMRMLDVPNGLSAVGYTTADIPGLVEGTLPQHRVTKLSPKPANESDLTSLFEASMTIW</sequence>
<feature type="domain" description="Alcohol dehydrogenase iron-type/glycerol dehydrogenase GldA" evidence="9">
    <location>
        <begin position="12"/>
        <end position="184"/>
    </location>
</feature>
<dbReference type="CDD" id="cd08190">
    <property type="entry name" value="HOT"/>
    <property type="match status" value="1"/>
</dbReference>
<dbReference type="InterPro" id="IPR039697">
    <property type="entry name" value="Alcohol_dehydrogenase_Fe"/>
</dbReference>
<dbReference type="GO" id="GO:0047988">
    <property type="term" value="F:hydroxyacid-oxoacid transhydrogenase activity"/>
    <property type="evidence" value="ECO:0007669"/>
    <property type="project" value="UniProtKB-EC"/>
</dbReference>
<dbReference type="GO" id="GO:0046872">
    <property type="term" value="F:metal ion binding"/>
    <property type="evidence" value="ECO:0007669"/>
    <property type="project" value="InterPro"/>
</dbReference>
<evidence type="ECO:0000256" key="2">
    <source>
        <dbReference type="ARBA" id="ARBA00004173"/>
    </source>
</evidence>
<dbReference type="EC" id="1.1.99.24" evidence="4"/>
<dbReference type="InterPro" id="IPR001670">
    <property type="entry name" value="ADH_Fe/GldA"/>
</dbReference>
<organism evidence="11">
    <name type="scientific">marine metagenome</name>
    <dbReference type="NCBI Taxonomy" id="408172"/>
    <lineage>
        <taxon>unclassified sequences</taxon>
        <taxon>metagenomes</taxon>
        <taxon>ecological metagenomes</taxon>
    </lineage>
</organism>
<dbReference type="InterPro" id="IPR056798">
    <property type="entry name" value="ADH_Fe_C"/>
</dbReference>
<dbReference type="GO" id="GO:0004022">
    <property type="term" value="F:alcohol dehydrogenase (NAD+) activity"/>
    <property type="evidence" value="ECO:0007669"/>
    <property type="project" value="InterPro"/>
</dbReference>
<evidence type="ECO:0000256" key="5">
    <source>
        <dbReference type="ARBA" id="ARBA00022946"/>
    </source>
</evidence>
<evidence type="ECO:0000259" key="9">
    <source>
        <dbReference type="Pfam" id="PF00465"/>
    </source>
</evidence>
<dbReference type="Gene3D" id="1.20.1090.10">
    <property type="entry name" value="Dehydroquinate synthase-like - alpha domain"/>
    <property type="match status" value="1"/>
</dbReference>
<dbReference type="GO" id="GO:0005739">
    <property type="term" value="C:mitochondrion"/>
    <property type="evidence" value="ECO:0007669"/>
    <property type="project" value="UniProtKB-SubCell"/>
</dbReference>
<dbReference type="SUPFAM" id="SSF56796">
    <property type="entry name" value="Dehydroquinate synthase-like"/>
    <property type="match status" value="1"/>
</dbReference>
<proteinExistence type="inferred from homology"/>
<evidence type="ECO:0000256" key="3">
    <source>
        <dbReference type="ARBA" id="ARBA00010005"/>
    </source>
</evidence>
<dbReference type="AlphaFoldDB" id="A0A381NTB4"/>
<dbReference type="Gene3D" id="3.40.50.1970">
    <property type="match status" value="1"/>
</dbReference>
<evidence type="ECO:0000256" key="8">
    <source>
        <dbReference type="ARBA" id="ARBA00049496"/>
    </source>
</evidence>
<dbReference type="Pfam" id="PF00465">
    <property type="entry name" value="Fe-ADH"/>
    <property type="match status" value="1"/>
</dbReference>
<dbReference type="PANTHER" id="PTHR11496">
    <property type="entry name" value="ALCOHOL DEHYDROGENASE"/>
    <property type="match status" value="1"/>
</dbReference>
<evidence type="ECO:0000256" key="4">
    <source>
        <dbReference type="ARBA" id="ARBA00013182"/>
    </source>
</evidence>